<name>A0ABY0XRX8_9PSED</name>
<evidence type="ECO:0000313" key="2">
    <source>
        <dbReference type="Proteomes" id="UP000199665"/>
    </source>
</evidence>
<evidence type="ECO:0000313" key="1">
    <source>
        <dbReference type="EMBL" id="SEC02044.1"/>
    </source>
</evidence>
<sequence>MIDKHKKIIGIPEGHKLVRNDFEWLGPDSEQDTEVHYYEELNALGEPVRKYEVSVVTSMRPPYGTRTHISIAG</sequence>
<reference evidence="1 2" key="1">
    <citation type="submission" date="2016-10" db="EMBL/GenBank/DDBJ databases">
        <authorList>
            <person name="Varghese N."/>
            <person name="Submissions S."/>
        </authorList>
    </citation>
    <scope>NUCLEOTIDE SEQUENCE [LARGE SCALE GENOMIC DNA]</scope>
    <source>
        <strain evidence="1 2">DSM 18327</strain>
    </source>
</reference>
<proteinExistence type="predicted"/>
<gene>
    <name evidence="1" type="ORF">SAMN05216205_1251</name>
</gene>
<organism evidence="1 2">
    <name type="scientific">Pseudomonas mohnii</name>
    <dbReference type="NCBI Taxonomy" id="395600"/>
    <lineage>
        <taxon>Bacteria</taxon>
        <taxon>Pseudomonadati</taxon>
        <taxon>Pseudomonadota</taxon>
        <taxon>Gammaproteobacteria</taxon>
        <taxon>Pseudomonadales</taxon>
        <taxon>Pseudomonadaceae</taxon>
        <taxon>Pseudomonas</taxon>
    </lineage>
</organism>
<comment type="caution">
    <text evidence="1">The sequence shown here is derived from an EMBL/GenBank/DDBJ whole genome shotgun (WGS) entry which is preliminary data.</text>
</comment>
<dbReference type="RefSeq" id="WP_047528583.1">
    <property type="nucleotide sequence ID" value="NZ_FNRV01000001.1"/>
</dbReference>
<dbReference type="Proteomes" id="UP000199665">
    <property type="component" value="Unassembled WGS sequence"/>
</dbReference>
<protein>
    <submittedName>
        <fullName evidence="1">Uncharacterized protein</fullName>
    </submittedName>
</protein>
<dbReference type="EMBL" id="FNRV01000001">
    <property type="protein sequence ID" value="SEC02044.1"/>
    <property type="molecule type" value="Genomic_DNA"/>
</dbReference>
<keyword evidence="2" id="KW-1185">Reference proteome</keyword>
<accession>A0ABY0XRX8</accession>